<dbReference type="Gene3D" id="2.30.42.10">
    <property type="match status" value="2"/>
</dbReference>
<dbReference type="InterPro" id="IPR041489">
    <property type="entry name" value="PDZ_6"/>
</dbReference>
<evidence type="ECO:0000313" key="11">
    <source>
        <dbReference type="EMBL" id="SHK15073.1"/>
    </source>
</evidence>
<dbReference type="PANTHER" id="PTHR43343:SF3">
    <property type="entry name" value="PROTEASE DO-LIKE 8, CHLOROPLASTIC"/>
    <property type="match status" value="1"/>
</dbReference>
<dbReference type="InterPro" id="IPR051201">
    <property type="entry name" value="Chloro_Bact_Ser_Proteases"/>
</dbReference>
<dbReference type="InterPro" id="IPR011782">
    <property type="entry name" value="Pept_S1C_Do"/>
</dbReference>
<dbReference type="EMBL" id="LT670846">
    <property type="protein sequence ID" value="SHK15073.1"/>
    <property type="molecule type" value="Genomic_DNA"/>
</dbReference>
<dbReference type="Proteomes" id="UP000189810">
    <property type="component" value="Chromosome I"/>
</dbReference>
<protein>
    <submittedName>
        <fullName evidence="11">Serine protease Do</fullName>
    </submittedName>
</protein>
<feature type="active site" description="Charge relay system" evidence="8">
    <location>
        <position position="144"/>
    </location>
</feature>
<dbReference type="STRING" id="381751.SAMN05444391_0072"/>
<keyword evidence="2 11" id="KW-0645">Protease</keyword>
<evidence type="ECO:0000256" key="9">
    <source>
        <dbReference type="PIRSR" id="PIRSR611782-2"/>
    </source>
</evidence>
<evidence type="ECO:0000256" key="7">
    <source>
        <dbReference type="ARBA" id="ARBA00022825"/>
    </source>
</evidence>
<dbReference type="NCBIfam" id="TIGR02037">
    <property type="entry name" value="degP_htrA_DO"/>
    <property type="match status" value="1"/>
</dbReference>
<dbReference type="AlphaFoldDB" id="A0A1M6Q4M6"/>
<keyword evidence="12" id="KW-1185">Reference proteome</keyword>
<feature type="active site" description="Charge relay system" evidence="8">
    <location>
        <position position="222"/>
    </location>
</feature>
<dbReference type="InterPro" id="IPR036034">
    <property type="entry name" value="PDZ_sf"/>
</dbReference>
<evidence type="ECO:0000313" key="12">
    <source>
        <dbReference type="Proteomes" id="UP000189810"/>
    </source>
</evidence>
<evidence type="ECO:0000259" key="10">
    <source>
        <dbReference type="PROSITE" id="PS50106"/>
    </source>
</evidence>
<evidence type="ECO:0000256" key="8">
    <source>
        <dbReference type="PIRSR" id="PIRSR611782-1"/>
    </source>
</evidence>
<reference evidence="11 12" key="1">
    <citation type="submission" date="2016-11" db="EMBL/GenBank/DDBJ databases">
        <authorList>
            <person name="Jaros S."/>
            <person name="Januszkiewicz K."/>
            <person name="Wedrychowicz H."/>
        </authorList>
    </citation>
    <scope>NUCLEOTIDE SEQUENCE [LARGE SCALE GENOMIC DNA]</scope>
    <source>
        <strain evidence="11 12">DSM 19557</strain>
    </source>
</reference>
<dbReference type="InterPro" id="IPR009003">
    <property type="entry name" value="Peptidase_S1_PA"/>
</dbReference>
<dbReference type="InterPro" id="IPR001478">
    <property type="entry name" value="PDZ"/>
</dbReference>
<dbReference type="Pfam" id="PF13365">
    <property type="entry name" value="Trypsin_2"/>
    <property type="match status" value="1"/>
</dbReference>
<dbReference type="Gene3D" id="2.40.10.120">
    <property type="match status" value="1"/>
</dbReference>
<dbReference type="GO" id="GO:0006508">
    <property type="term" value="P:proteolysis"/>
    <property type="evidence" value="ECO:0007669"/>
    <property type="project" value="UniProtKB-KW"/>
</dbReference>
<dbReference type="SUPFAM" id="SSF50156">
    <property type="entry name" value="PDZ domain-like"/>
    <property type="match status" value="2"/>
</dbReference>
<dbReference type="SUPFAM" id="SSF50494">
    <property type="entry name" value="Trypsin-like serine proteases"/>
    <property type="match status" value="1"/>
</dbReference>
<sequence>MTLFMAFLLFTLSIVGCKAKPVSEEIFRQSQSSPPFQGKVLEEFEKELTELVETVSPSVVTIFATQEVKVSPFDEDFPFPVPFPFQIPQERRSLGSGVIIGMHGDKFYILTNNHVVQNAKKLRVKLDEHTEREARIVGTDPKTDIAVIEVSAKGIENPQSRIARLGDSDKLKVGQLVIAIGNPYGLERTVTFGVISALKRSIGILQYESFIQTDAPINPGNSGGPLVNIRGEVIGINTAILAEGQGLGFAVPINLAKWVASQLIEKGKVQRGYIGVVIQDVTPDIAETIGVKEGAIIAQVAPNSPAQKAGLQIGDVIVAVDGQPVKDVRDLQMRIMRTTPGTEVVLKVIRQGKELQVKVSVGEMPEEKETARASEEGGDLGLALRDLTPTEQARLGVRGVLVTGVTPGGLAYQSGLRPGDIILSVNNANISSVDDFKQAIEKAKSTGKDKVLLLVRRGDSNMYVVLNLR</sequence>
<feature type="domain" description="PDZ" evidence="10">
    <location>
        <begin position="368"/>
        <end position="458"/>
    </location>
</feature>
<keyword evidence="6" id="KW-0378">Hydrolase</keyword>
<accession>A0A1M6Q4M6</accession>
<feature type="active site" description="Charge relay system" evidence="8">
    <location>
        <position position="114"/>
    </location>
</feature>
<dbReference type="CDD" id="cd10839">
    <property type="entry name" value="cpPDZ1_DegP-like"/>
    <property type="match status" value="1"/>
</dbReference>
<dbReference type="Pfam" id="PF13180">
    <property type="entry name" value="PDZ_2"/>
    <property type="match status" value="1"/>
</dbReference>
<evidence type="ECO:0000256" key="4">
    <source>
        <dbReference type="ARBA" id="ARBA00022737"/>
    </source>
</evidence>
<keyword evidence="7" id="KW-0720">Serine protease</keyword>
<evidence type="ECO:0000256" key="1">
    <source>
        <dbReference type="ARBA" id="ARBA00004418"/>
    </source>
</evidence>
<feature type="binding site" evidence="9">
    <location>
        <begin position="220"/>
        <end position="222"/>
    </location>
    <ligand>
        <name>substrate</name>
    </ligand>
</feature>
<feature type="domain" description="PDZ" evidence="10">
    <location>
        <begin position="263"/>
        <end position="352"/>
    </location>
</feature>
<keyword evidence="4" id="KW-0677">Repeat</keyword>
<gene>
    <name evidence="11" type="ORF">SAMN05444391_0072</name>
</gene>
<evidence type="ECO:0000256" key="5">
    <source>
        <dbReference type="ARBA" id="ARBA00022764"/>
    </source>
</evidence>
<proteinExistence type="predicted"/>
<feature type="binding site" evidence="9">
    <location>
        <position position="114"/>
    </location>
    <ligand>
        <name>substrate</name>
    </ligand>
</feature>
<keyword evidence="5" id="KW-0574">Periplasm</keyword>
<evidence type="ECO:0000256" key="2">
    <source>
        <dbReference type="ARBA" id="ARBA00022670"/>
    </source>
</evidence>
<dbReference type="PROSITE" id="PS50106">
    <property type="entry name" value="PDZ"/>
    <property type="match status" value="2"/>
</dbReference>
<dbReference type="Pfam" id="PF17820">
    <property type="entry name" value="PDZ_6"/>
    <property type="match status" value="1"/>
</dbReference>
<dbReference type="GO" id="GO:0042597">
    <property type="term" value="C:periplasmic space"/>
    <property type="evidence" value="ECO:0007669"/>
    <property type="project" value="UniProtKB-SubCell"/>
</dbReference>
<organism evidence="11 12">
    <name type="scientific">Thermocrinis minervae</name>
    <dbReference type="NCBI Taxonomy" id="381751"/>
    <lineage>
        <taxon>Bacteria</taxon>
        <taxon>Pseudomonadati</taxon>
        <taxon>Aquificota</taxon>
        <taxon>Aquificia</taxon>
        <taxon>Aquificales</taxon>
        <taxon>Aquificaceae</taxon>
        <taxon>Thermocrinis</taxon>
    </lineage>
</organism>
<evidence type="ECO:0000256" key="6">
    <source>
        <dbReference type="ARBA" id="ARBA00022801"/>
    </source>
</evidence>
<feature type="binding site" evidence="9">
    <location>
        <begin position="238"/>
        <end position="242"/>
    </location>
    <ligand>
        <name>substrate</name>
    </ligand>
</feature>
<keyword evidence="3" id="KW-0732">Signal</keyword>
<dbReference type="InterPro" id="IPR001940">
    <property type="entry name" value="Peptidase_S1C"/>
</dbReference>
<name>A0A1M6Q4M6_9AQUI</name>
<feature type="binding site" evidence="9">
    <location>
        <position position="144"/>
    </location>
    <ligand>
        <name>substrate</name>
    </ligand>
</feature>
<dbReference type="PRINTS" id="PR00834">
    <property type="entry name" value="PROTEASES2C"/>
</dbReference>
<evidence type="ECO:0000256" key="3">
    <source>
        <dbReference type="ARBA" id="ARBA00022729"/>
    </source>
</evidence>
<dbReference type="GO" id="GO:0004252">
    <property type="term" value="F:serine-type endopeptidase activity"/>
    <property type="evidence" value="ECO:0007669"/>
    <property type="project" value="InterPro"/>
</dbReference>
<comment type="subcellular location">
    <subcellularLocation>
        <location evidence="1">Periplasm</location>
    </subcellularLocation>
</comment>
<dbReference type="OrthoDB" id="9758917at2"/>
<dbReference type="PANTHER" id="PTHR43343">
    <property type="entry name" value="PEPTIDASE S12"/>
    <property type="match status" value="1"/>
</dbReference>
<dbReference type="SMART" id="SM00228">
    <property type="entry name" value="PDZ"/>
    <property type="match status" value="2"/>
</dbReference>